<protein>
    <recommendedName>
        <fullName evidence="4">Cell surface protein</fullName>
    </recommendedName>
</protein>
<dbReference type="Proteomes" id="UP001305652">
    <property type="component" value="Chromosome"/>
</dbReference>
<dbReference type="EMBL" id="CP137642">
    <property type="protein sequence ID" value="WOX58491.1"/>
    <property type="molecule type" value="Genomic_DNA"/>
</dbReference>
<keyword evidence="1" id="KW-0175">Coiled coil</keyword>
<name>A0AAX4FWZ5_9EURY</name>
<evidence type="ECO:0000313" key="3">
    <source>
        <dbReference type="Proteomes" id="UP001305652"/>
    </source>
</evidence>
<dbReference type="GeneID" id="85732383"/>
<evidence type="ECO:0008006" key="4">
    <source>
        <dbReference type="Google" id="ProtNLM"/>
    </source>
</evidence>
<organism evidence="2 3">
    <name type="scientific">Methanoculleus receptaculi</name>
    <dbReference type="NCBI Taxonomy" id="394967"/>
    <lineage>
        <taxon>Archaea</taxon>
        <taxon>Methanobacteriati</taxon>
        <taxon>Methanobacteriota</taxon>
        <taxon>Stenosarchaea group</taxon>
        <taxon>Methanomicrobia</taxon>
        <taxon>Methanomicrobiales</taxon>
        <taxon>Methanomicrobiaceae</taxon>
        <taxon>Methanoculleus</taxon>
    </lineage>
</organism>
<reference evidence="2 3" key="1">
    <citation type="submission" date="2023-10" db="EMBL/GenBank/DDBJ databases">
        <title>The complete genome sequence of Methanoculleus receptaculi DSM 18860.</title>
        <authorList>
            <person name="Lai S.-J."/>
            <person name="You Y.-T."/>
            <person name="Chen S.-C."/>
        </authorList>
    </citation>
    <scope>NUCLEOTIDE SEQUENCE [LARGE SCALE GENOMIC DNA]</scope>
    <source>
        <strain evidence="2 3">DSM 18860</strain>
    </source>
</reference>
<dbReference type="KEGG" id="mrc:R6Y96_04460"/>
<evidence type="ECO:0000256" key="1">
    <source>
        <dbReference type="SAM" id="Coils"/>
    </source>
</evidence>
<evidence type="ECO:0000313" key="2">
    <source>
        <dbReference type="EMBL" id="WOX58491.1"/>
    </source>
</evidence>
<feature type="coiled-coil region" evidence="1">
    <location>
        <begin position="369"/>
        <end position="407"/>
    </location>
</feature>
<sequence length="417" mass="46661">MFKQLRDIFRRAEPEEEHPELSFDGIPSWLDSREEEIARGLEAATASSRDAISATLVSLREAVARMETAETDDDTHPRLRDISRKTLPGFTRSMSQILSREPSGDPETFYATAAEILKGVLKTMKGQGKYLSSVYPGEVRELRDAVRDLGREVNAMTEAIGRARERRKQVEGVREAYEAIVRIRDDYAAVSANLRDQAAAIGELEDAIRKAGEGLAALRDHPDYARKIELEERIREIRAKEEMVGREIGSLRSTAAHLLRKAGKVAERSGDRAAVAAISLAVEAEEGIEAAMPVVLDMVRRGDLALKNQEEIRLFSDPETLPAALRDAIERGRDLEMERKKEEAALAALQVVVEEERLRAALPDLQKRREVAIAAKARAETRLESLRAEYARECENLRSRMMGFEARVTIVDLPPQP</sequence>
<gene>
    <name evidence="2" type="ORF">R6Y96_04460</name>
</gene>
<dbReference type="AlphaFoldDB" id="A0AAX4FWZ5"/>
<accession>A0AAX4FWZ5</accession>
<keyword evidence="3" id="KW-1185">Reference proteome</keyword>
<dbReference type="RefSeq" id="WP_318622327.1">
    <property type="nucleotide sequence ID" value="NZ_CP137642.1"/>
</dbReference>
<proteinExistence type="predicted"/>